<keyword evidence="9 14" id="KW-0949">S-adenosyl-L-methionine</keyword>
<evidence type="ECO:0000256" key="2">
    <source>
        <dbReference type="ARBA" id="ARBA00004496"/>
    </source>
</evidence>
<reference evidence="16" key="1">
    <citation type="journal article" date="2021" name="PeerJ">
        <title>Extensive microbial diversity within the chicken gut microbiome revealed by metagenomics and culture.</title>
        <authorList>
            <person name="Gilroy R."/>
            <person name="Ravi A."/>
            <person name="Getino M."/>
            <person name="Pursley I."/>
            <person name="Horton D.L."/>
            <person name="Alikhan N.F."/>
            <person name="Baker D."/>
            <person name="Gharbi K."/>
            <person name="Hall N."/>
            <person name="Watson M."/>
            <person name="Adriaenssens E.M."/>
            <person name="Foster-Nyarko E."/>
            <person name="Jarju S."/>
            <person name="Secka A."/>
            <person name="Antonio M."/>
            <person name="Oren A."/>
            <person name="Chaudhuri R.R."/>
            <person name="La Ragione R."/>
            <person name="Hildebrand F."/>
            <person name="Pallen M.J."/>
        </authorList>
    </citation>
    <scope>NUCLEOTIDE SEQUENCE</scope>
    <source>
        <strain evidence="16">3436</strain>
    </source>
</reference>
<dbReference type="InterPro" id="IPR006027">
    <property type="entry name" value="NusB_RsmB_TIM44"/>
</dbReference>
<dbReference type="NCBIfam" id="NF011494">
    <property type="entry name" value="PRK14902.1"/>
    <property type="match status" value="1"/>
</dbReference>
<dbReference type="Proteomes" id="UP000824031">
    <property type="component" value="Unassembled WGS sequence"/>
</dbReference>
<dbReference type="InterPro" id="IPR023267">
    <property type="entry name" value="RCMT"/>
</dbReference>
<keyword evidence="8 14" id="KW-0808">Transferase</keyword>
<feature type="binding site" evidence="14">
    <location>
        <position position="295"/>
    </location>
    <ligand>
        <name>S-adenosyl-L-methionine</name>
        <dbReference type="ChEBI" id="CHEBI:59789"/>
    </ligand>
</feature>
<feature type="binding site" evidence="14">
    <location>
        <position position="268"/>
    </location>
    <ligand>
        <name>S-adenosyl-L-methionine</name>
        <dbReference type="ChEBI" id="CHEBI:59789"/>
    </ligand>
</feature>
<evidence type="ECO:0000256" key="1">
    <source>
        <dbReference type="ARBA" id="ARBA00002724"/>
    </source>
</evidence>
<dbReference type="InterPro" id="IPR035926">
    <property type="entry name" value="NusB-like_sf"/>
</dbReference>
<organism evidence="16 17">
    <name type="scientific">Candidatus Gemmiger excrementavium</name>
    <dbReference type="NCBI Taxonomy" id="2838608"/>
    <lineage>
        <taxon>Bacteria</taxon>
        <taxon>Bacillati</taxon>
        <taxon>Bacillota</taxon>
        <taxon>Clostridia</taxon>
        <taxon>Eubacteriales</taxon>
        <taxon>Gemmiger</taxon>
    </lineage>
</organism>
<feature type="active site" description="Nucleophile" evidence="14">
    <location>
        <position position="364"/>
    </location>
</feature>
<reference evidence="16" key="2">
    <citation type="submission" date="2021-04" db="EMBL/GenBank/DDBJ databases">
        <authorList>
            <person name="Gilroy R."/>
        </authorList>
    </citation>
    <scope>NUCLEOTIDE SEQUENCE</scope>
    <source>
        <strain evidence="16">3436</strain>
    </source>
</reference>
<dbReference type="PANTHER" id="PTHR22807">
    <property type="entry name" value="NOP2 YEAST -RELATED NOL1/NOP2/FMU SUN DOMAIN-CONTAINING"/>
    <property type="match status" value="1"/>
</dbReference>
<comment type="catalytic activity">
    <reaction evidence="13">
        <text>cytidine(967) in 16S rRNA + S-adenosyl-L-methionine = 5-methylcytidine(967) in 16S rRNA + S-adenosyl-L-homocysteine + H(+)</text>
        <dbReference type="Rhea" id="RHEA:42748"/>
        <dbReference type="Rhea" id="RHEA-COMP:10219"/>
        <dbReference type="Rhea" id="RHEA-COMP:10220"/>
        <dbReference type="ChEBI" id="CHEBI:15378"/>
        <dbReference type="ChEBI" id="CHEBI:57856"/>
        <dbReference type="ChEBI" id="CHEBI:59789"/>
        <dbReference type="ChEBI" id="CHEBI:74483"/>
        <dbReference type="ChEBI" id="CHEBI:82748"/>
        <dbReference type="EC" id="2.1.1.176"/>
    </reaction>
</comment>
<evidence type="ECO:0000256" key="14">
    <source>
        <dbReference type="PROSITE-ProRule" id="PRU01023"/>
    </source>
</evidence>
<dbReference type="InterPro" id="IPR029063">
    <property type="entry name" value="SAM-dependent_MTases_sf"/>
</dbReference>
<evidence type="ECO:0000313" key="17">
    <source>
        <dbReference type="Proteomes" id="UP000824031"/>
    </source>
</evidence>
<feature type="binding site" evidence="14">
    <location>
        <begin position="244"/>
        <end position="250"/>
    </location>
    <ligand>
        <name>S-adenosyl-L-methionine</name>
        <dbReference type="ChEBI" id="CHEBI:59789"/>
    </ligand>
</feature>
<evidence type="ECO:0000256" key="9">
    <source>
        <dbReference type="ARBA" id="ARBA00022691"/>
    </source>
</evidence>
<evidence type="ECO:0000259" key="15">
    <source>
        <dbReference type="PROSITE" id="PS51686"/>
    </source>
</evidence>
<feature type="domain" description="SAM-dependent MTase RsmB/NOP-type" evidence="15">
    <location>
        <begin position="155"/>
        <end position="424"/>
    </location>
</feature>
<evidence type="ECO:0000256" key="11">
    <source>
        <dbReference type="ARBA" id="ARBA00030399"/>
    </source>
</evidence>
<dbReference type="NCBIfam" id="TIGR00563">
    <property type="entry name" value="rsmB"/>
    <property type="match status" value="1"/>
</dbReference>
<name>A0A9D2JG46_9FIRM</name>
<dbReference type="PRINTS" id="PR02008">
    <property type="entry name" value="RCMTFAMILY"/>
</dbReference>
<evidence type="ECO:0000256" key="10">
    <source>
        <dbReference type="ARBA" id="ARBA00022884"/>
    </source>
</evidence>
<dbReference type="Gene3D" id="3.30.70.1170">
    <property type="entry name" value="Sun protein, domain 3"/>
    <property type="match status" value="1"/>
</dbReference>
<comment type="subcellular location">
    <subcellularLocation>
        <location evidence="2">Cytoplasm</location>
    </subcellularLocation>
</comment>
<dbReference type="Gene3D" id="1.10.940.10">
    <property type="entry name" value="NusB-like"/>
    <property type="match status" value="1"/>
</dbReference>
<dbReference type="Pfam" id="PF01189">
    <property type="entry name" value="Methyltr_RsmB-F"/>
    <property type="match status" value="1"/>
</dbReference>
<sequence length="426" mass="46535">MHQEQAGYANLVLDAELKKCTPPMDGRDAAFATSVFYTTLEHLPLLDYLLNQVSKKPVEKLDAPVRAVLRAGLAQARYMKVPLPAAVNESVKLTRALGKSSAAGMVNAVLRRAAALSVKETDFTDPRERLRTYYCLSDSVAGLLWEQYGEEAFALAASLAQRPVTAVRVNTLRTDDAVLTNLLQDEGHLVMPGPWPHALLVTFSGSPAGSEAFRRGLFHVQGLASQYAALCVEARPGQRVLDLCAAPGGKSLTMAQQMKNTGTLLCGEFVQSRVPLLQKALDRCGATCARAVQNDATVHRADWPLFDRVLCDVPCSGLGVIAKKPDIRYKDLDGIENLYADQQKILQNGADSLAENGRLVYSTCTVNYKENQAQIREFLQKNPDFRVIVPEQNFPGAQTDAWGTLFLPHKTGTDGFFVAVLEKVST</sequence>
<evidence type="ECO:0000256" key="6">
    <source>
        <dbReference type="ARBA" id="ARBA00022552"/>
    </source>
</evidence>
<evidence type="ECO:0000256" key="13">
    <source>
        <dbReference type="ARBA" id="ARBA00047283"/>
    </source>
</evidence>
<keyword evidence="7 14" id="KW-0489">Methyltransferase</keyword>
<dbReference type="PROSITE" id="PS01153">
    <property type="entry name" value="NOL1_NOP2_SUN"/>
    <property type="match status" value="1"/>
</dbReference>
<dbReference type="InterPro" id="IPR018314">
    <property type="entry name" value="RsmB/NOL1/NOP2-like_CS"/>
</dbReference>
<feature type="binding site" evidence="14">
    <location>
        <position position="312"/>
    </location>
    <ligand>
        <name>S-adenosyl-L-methionine</name>
        <dbReference type="ChEBI" id="CHEBI:59789"/>
    </ligand>
</feature>
<dbReference type="InterPro" id="IPR049560">
    <property type="entry name" value="MeTrfase_RsmB-F_NOP2_cat"/>
</dbReference>
<dbReference type="CDD" id="cd02440">
    <property type="entry name" value="AdoMet_MTases"/>
    <property type="match status" value="1"/>
</dbReference>
<evidence type="ECO:0000256" key="3">
    <source>
        <dbReference type="ARBA" id="ARBA00007494"/>
    </source>
</evidence>
<dbReference type="Pfam" id="PF01029">
    <property type="entry name" value="NusB"/>
    <property type="match status" value="1"/>
</dbReference>
<evidence type="ECO:0000256" key="7">
    <source>
        <dbReference type="ARBA" id="ARBA00022603"/>
    </source>
</evidence>
<dbReference type="GO" id="GO:0005737">
    <property type="term" value="C:cytoplasm"/>
    <property type="evidence" value="ECO:0007669"/>
    <property type="project" value="UniProtKB-SubCell"/>
</dbReference>
<keyword evidence="5" id="KW-0963">Cytoplasm</keyword>
<proteinExistence type="inferred from homology"/>
<dbReference type="EC" id="2.1.1.176" evidence="4"/>
<accession>A0A9D2JG46</accession>
<dbReference type="GO" id="GO:0006355">
    <property type="term" value="P:regulation of DNA-templated transcription"/>
    <property type="evidence" value="ECO:0007669"/>
    <property type="project" value="InterPro"/>
</dbReference>
<dbReference type="Pfam" id="PF22458">
    <property type="entry name" value="RsmF-B_ferredox"/>
    <property type="match status" value="1"/>
</dbReference>
<dbReference type="GO" id="GO:0008649">
    <property type="term" value="F:rRNA methyltransferase activity"/>
    <property type="evidence" value="ECO:0007669"/>
    <property type="project" value="InterPro"/>
</dbReference>
<dbReference type="InterPro" id="IPR004573">
    <property type="entry name" value="rRNA_ssu_MeTfrase_B"/>
</dbReference>
<dbReference type="PROSITE" id="PS51686">
    <property type="entry name" value="SAM_MT_RSMB_NOP"/>
    <property type="match status" value="1"/>
</dbReference>
<comment type="caution">
    <text evidence="16">The sequence shown here is derived from an EMBL/GenBank/DDBJ whole genome shotgun (WGS) entry which is preliminary data.</text>
</comment>
<dbReference type="SUPFAM" id="SSF48013">
    <property type="entry name" value="NusB-like"/>
    <property type="match status" value="1"/>
</dbReference>
<dbReference type="InterPro" id="IPR054728">
    <property type="entry name" value="RsmB-like_ferredoxin"/>
</dbReference>
<gene>
    <name evidence="16" type="primary">rsmB</name>
    <name evidence="16" type="ORF">H9810_01715</name>
</gene>
<evidence type="ECO:0000256" key="4">
    <source>
        <dbReference type="ARBA" id="ARBA00012140"/>
    </source>
</evidence>
<dbReference type="EMBL" id="DXBO01000025">
    <property type="protein sequence ID" value="HIZ47424.1"/>
    <property type="molecule type" value="Genomic_DNA"/>
</dbReference>
<evidence type="ECO:0000256" key="12">
    <source>
        <dbReference type="ARBA" id="ARBA00031088"/>
    </source>
</evidence>
<evidence type="ECO:0000313" key="16">
    <source>
        <dbReference type="EMBL" id="HIZ47424.1"/>
    </source>
</evidence>
<protein>
    <recommendedName>
        <fullName evidence="4">16S rRNA (cytosine(967)-C(5))-methyltransferase</fullName>
        <ecNumber evidence="4">2.1.1.176</ecNumber>
    </recommendedName>
    <alternativeName>
        <fullName evidence="11">16S rRNA m5C967 methyltransferase</fullName>
    </alternativeName>
    <alternativeName>
        <fullName evidence="12">rRNA (cytosine-C(5)-)-methyltransferase RsmB</fullName>
    </alternativeName>
</protein>
<dbReference type="PANTHER" id="PTHR22807:SF53">
    <property type="entry name" value="RIBOSOMAL RNA SMALL SUBUNIT METHYLTRANSFERASE B-RELATED"/>
    <property type="match status" value="1"/>
</dbReference>
<dbReference type="Gene3D" id="3.40.50.150">
    <property type="entry name" value="Vaccinia Virus protein VP39"/>
    <property type="match status" value="1"/>
</dbReference>
<comment type="similarity">
    <text evidence="3 14">Belongs to the class I-like SAM-binding methyltransferase superfamily. RsmB/NOP family.</text>
</comment>
<dbReference type="InterPro" id="IPR001678">
    <property type="entry name" value="MeTrfase_RsmB-F_NOP2_dom"/>
</dbReference>
<dbReference type="AlphaFoldDB" id="A0A9D2JG46"/>
<keyword evidence="10 14" id="KW-0694">RNA-binding</keyword>
<evidence type="ECO:0000256" key="8">
    <source>
        <dbReference type="ARBA" id="ARBA00022679"/>
    </source>
</evidence>
<keyword evidence="6" id="KW-0698">rRNA processing</keyword>
<dbReference type="GO" id="GO:0003723">
    <property type="term" value="F:RNA binding"/>
    <property type="evidence" value="ECO:0007669"/>
    <property type="project" value="UniProtKB-UniRule"/>
</dbReference>
<dbReference type="SUPFAM" id="SSF53335">
    <property type="entry name" value="S-adenosyl-L-methionine-dependent methyltransferases"/>
    <property type="match status" value="1"/>
</dbReference>
<evidence type="ECO:0000256" key="5">
    <source>
        <dbReference type="ARBA" id="ARBA00022490"/>
    </source>
</evidence>
<comment type="function">
    <text evidence="1">Specifically methylates the cytosine at position 967 (m5C967) of 16S rRNA.</text>
</comment>